<evidence type="ECO:0008006" key="5">
    <source>
        <dbReference type="Google" id="ProtNLM"/>
    </source>
</evidence>
<feature type="signal peptide" evidence="2">
    <location>
        <begin position="1"/>
        <end position="16"/>
    </location>
</feature>
<dbReference type="Proteomes" id="UP000625711">
    <property type="component" value="Unassembled WGS sequence"/>
</dbReference>
<dbReference type="AlphaFoldDB" id="A0A834I8S6"/>
<name>A0A834I8S6_RHYFE</name>
<protein>
    <recommendedName>
        <fullName evidence="5">Secreted protein</fullName>
    </recommendedName>
</protein>
<dbReference type="EMBL" id="JAACXV010013344">
    <property type="protein sequence ID" value="KAF7273653.1"/>
    <property type="molecule type" value="Genomic_DNA"/>
</dbReference>
<sequence>MLSCSLHNILFLLTRCQTDTAPSHPHHNVVIPHAVSAMNRPKGSHHFHLQRRPFSTPPSSQHSVAVHRWRGHRRDPKQSTVEIKGTADTLFGCSSK</sequence>
<feature type="region of interest" description="Disordered" evidence="1">
    <location>
        <begin position="39"/>
        <end position="61"/>
    </location>
</feature>
<keyword evidence="2" id="KW-0732">Signal</keyword>
<reference evidence="3" key="1">
    <citation type="submission" date="2020-08" db="EMBL/GenBank/DDBJ databases">
        <title>Genome sequencing and assembly of the red palm weevil Rhynchophorus ferrugineus.</title>
        <authorList>
            <person name="Dias G.B."/>
            <person name="Bergman C.M."/>
            <person name="Manee M."/>
        </authorList>
    </citation>
    <scope>NUCLEOTIDE SEQUENCE</scope>
    <source>
        <strain evidence="3">AA-2017</strain>
        <tissue evidence="3">Whole larva</tissue>
    </source>
</reference>
<proteinExistence type="predicted"/>
<organism evidence="3 4">
    <name type="scientific">Rhynchophorus ferrugineus</name>
    <name type="common">Red palm weevil</name>
    <name type="synonym">Curculio ferrugineus</name>
    <dbReference type="NCBI Taxonomy" id="354439"/>
    <lineage>
        <taxon>Eukaryota</taxon>
        <taxon>Metazoa</taxon>
        <taxon>Ecdysozoa</taxon>
        <taxon>Arthropoda</taxon>
        <taxon>Hexapoda</taxon>
        <taxon>Insecta</taxon>
        <taxon>Pterygota</taxon>
        <taxon>Neoptera</taxon>
        <taxon>Endopterygota</taxon>
        <taxon>Coleoptera</taxon>
        <taxon>Polyphaga</taxon>
        <taxon>Cucujiformia</taxon>
        <taxon>Curculionidae</taxon>
        <taxon>Dryophthorinae</taxon>
        <taxon>Rhynchophorus</taxon>
    </lineage>
</organism>
<feature type="chain" id="PRO_5032534061" description="Secreted protein" evidence="2">
    <location>
        <begin position="17"/>
        <end position="96"/>
    </location>
</feature>
<evidence type="ECO:0000313" key="3">
    <source>
        <dbReference type="EMBL" id="KAF7273653.1"/>
    </source>
</evidence>
<evidence type="ECO:0000256" key="2">
    <source>
        <dbReference type="SAM" id="SignalP"/>
    </source>
</evidence>
<comment type="caution">
    <text evidence="3">The sequence shown here is derived from an EMBL/GenBank/DDBJ whole genome shotgun (WGS) entry which is preliminary data.</text>
</comment>
<evidence type="ECO:0000256" key="1">
    <source>
        <dbReference type="SAM" id="MobiDB-lite"/>
    </source>
</evidence>
<accession>A0A834I8S6</accession>
<feature type="compositionally biased region" description="Basic residues" evidence="1">
    <location>
        <begin position="42"/>
        <end position="51"/>
    </location>
</feature>
<keyword evidence="4" id="KW-1185">Reference proteome</keyword>
<evidence type="ECO:0000313" key="4">
    <source>
        <dbReference type="Proteomes" id="UP000625711"/>
    </source>
</evidence>
<gene>
    <name evidence="3" type="ORF">GWI33_013645</name>
</gene>